<name>Q0RHS5_FRAAA</name>
<dbReference type="Proteomes" id="UP000000657">
    <property type="component" value="Chromosome"/>
</dbReference>
<gene>
    <name evidence="2" type="ordered locus">FRAAL4306</name>
</gene>
<dbReference type="EMBL" id="CT573213">
    <property type="protein sequence ID" value="CAJ62948.1"/>
    <property type="molecule type" value="Genomic_DNA"/>
</dbReference>
<reference evidence="2 3" key="1">
    <citation type="journal article" date="2007" name="Genome Res.">
        <title>Genome characteristics of facultatively symbiotic Frankia sp. strains reflect host range and host plant biogeography.</title>
        <authorList>
            <person name="Normand P."/>
            <person name="Lapierre P."/>
            <person name="Tisa L.S."/>
            <person name="Gogarten J.P."/>
            <person name="Alloisio N."/>
            <person name="Bagnarol E."/>
            <person name="Bassi C.A."/>
            <person name="Berry A.M."/>
            <person name="Bickhart D.M."/>
            <person name="Choisne N."/>
            <person name="Couloux A."/>
            <person name="Cournoyer B."/>
            <person name="Cruveiller S."/>
            <person name="Daubin V."/>
            <person name="Demange N."/>
            <person name="Francino M.P."/>
            <person name="Goltsman E."/>
            <person name="Huang Y."/>
            <person name="Kopp O.R."/>
            <person name="Labarre L."/>
            <person name="Lapidus A."/>
            <person name="Lavire C."/>
            <person name="Marechal J."/>
            <person name="Martinez M."/>
            <person name="Mastronunzio J.E."/>
            <person name="Mullin B.C."/>
            <person name="Niemann J."/>
            <person name="Pujic P."/>
            <person name="Rawnsley T."/>
            <person name="Rouy Z."/>
            <person name="Schenowitz C."/>
            <person name="Sellstedt A."/>
            <person name="Tavares F."/>
            <person name="Tomkins J.P."/>
            <person name="Vallenet D."/>
            <person name="Valverde C."/>
            <person name="Wall L.G."/>
            <person name="Wang Y."/>
            <person name="Medigue C."/>
            <person name="Benson D.R."/>
        </authorList>
    </citation>
    <scope>NUCLEOTIDE SEQUENCE [LARGE SCALE GENOMIC DNA]</scope>
    <source>
        <strain evidence="3">DSM 45986 / CECT 9034 / ACN14a</strain>
    </source>
</reference>
<feature type="region of interest" description="Disordered" evidence="1">
    <location>
        <begin position="86"/>
        <end position="113"/>
    </location>
</feature>
<keyword evidence="3" id="KW-1185">Reference proteome</keyword>
<feature type="compositionally biased region" description="Basic and acidic residues" evidence="1">
    <location>
        <begin position="100"/>
        <end position="113"/>
    </location>
</feature>
<dbReference type="HOGENOM" id="CLU_2129748_0_0_11"/>
<protein>
    <submittedName>
        <fullName evidence="2">Uncharacterized protein</fullName>
    </submittedName>
</protein>
<dbReference type="AlphaFoldDB" id="Q0RHS5"/>
<dbReference type="KEGG" id="fal:FRAAL4306"/>
<proteinExistence type="predicted"/>
<evidence type="ECO:0000313" key="3">
    <source>
        <dbReference type="Proteomes" id="UP000000657"/>
    </source>
</evidence>
<evidence type="ECO:0000256" key="1">
    <source>
        <dbReference type="SAM" id="MobiDB-lite"/>
    </source>
</evidence>
<accession>Q0RHS5</accession>
<organism evidence="2 3">
    <name type="scientific">Frankia alni (strain DSM 45986 / CECT 9034 / ACN14a)</name>
    <dbReference type="NCBI Taxonomy" id="326424"/>
    <lineage>
        <taxon>Bacteria</taxon>
        <taxon>Bacillati</taxon>
        <taxon>Actinomycetota</taxon>
        <taxon>Actinomycetes</taxon>
        <taxon>Frankiales</taxon>
        <taxon>Frankiaceae</taxon>
        <taxon>Frankia</taxon>
    </lineage>
</organism>
<sequence>MVRLCHEIGERRPASREQIIRDLYGAPTATSISGTPTDAATLAPPLAPVVVEPAPLVTSEPIEPAPLIRGLIPRCRSPMLRPGCAYPSRPSAGTPRHRRADCAGRERASLWRR</sequence>
<evidence type="ECO:0000313" key="2">
    <source>
        <dbReference type="EMBL" id="CAJ62948.1"/>
    </source>
</evidence>